<dbReference type="KEGG" id="vg:77944225"/>
<evidence type="ECO:0000313" key="1">
    <source>
        <dbReference type="EMBL" id="AZS06538.1"/>
    </source>
</evidence>
<dbReference type="EMBL" id="MK203850">
    <property type="protein sequence ID" value="AZS06538.1"/>
    <property type="molecule type" value="Genomic_DNA"/>
</dbReference>
<dbReference type="GeneID" id="77944225"/>
<name>A0A3S9U8D7_9CAUD</name>
<organism evidence="1 2">
    <name type="scientific">Alteromonas phage ZP6</name>
    <dbReference type="NCBI Taxonomy" id="2492447"/>
    <lineage>
        <taxon>Viruses</taxon>
        <taxon>Duplodnaviria</taxon>
        <taxon>Heunggongvirae</taxon>
        <taxon>Uroviricota</taxon>
        <taxon>Caudoviricetes</taxon>
        <taxon>Mareflavirus</taxon>
        <taxon>Mareflavirus ZP6</taxon>
    </lineage>
</organism>
<proteinExistence type="predicted"/>
<sequence length="97" mass="10996">MKIEHTRTHGFNSSPAGATWWVVEHNNKQYSIKQETNSLGVKGPYQYRPSEPYVYGVEKDPIKVTIMGGVARVRAIESDFVDVTLAVQLAKFIEEQK</sequence>
<keyword evidence="2" id="KW-1185">Reference proteome</keyword>
<evidence type="ECO:0000313" key="2">
    <source>
        <dbReference type="Proteomes" id="UP000286786"/>
    </source>
</evidence>
<protein>
    <submittedName>
        <fullName evidence="1">Uncharacterized protein</fullName>
    </submittedName>
</protein>
<dbReference type="Proteomes" id="UP000286786">
    <property type="component" value="Genome"/>
</dbReference>
<reference evidence="1 2" key="1">
    <citation type="submission" date="2018-11" db="EMBL/GenBank/DDBJ databases">
        <title>Isolation and Complete Genome Sequence of a Novel Alteromonas Phage ZP6.</title>
        <authorList>
            <person name="Han J."/>
        </authorList>
    </citation>
    <scope>NUCLEOTIDE SEQUENCE [LARGE SCALE GENOMIC DNA]</scope>
</reference>
<accession>A0A3S9U8D7</accession>
<dbReference type="RefSeq" id="YP_010668084.1">
    <property type="nucleotide sequence ID" value="NC_070953.1"/>
</dbReference>